<feature type="domain" description="CAAX prenyl protease 2/Lysostaphin resistance protein A-like" evidence="2">
    <location>
        <begin position="114"/>
        <end position="217"/>
    </location>
</feature>
<keyword evidence="1" id="KW-0472">Membrane</keyword>
<protein>
    <submittedName>
        <fullName evidence="3">CPBP family intramembrane metalloprotease</fullName>
    </submittedName>
</protein>
<comment type="caution">
    <text evidence="3">The sequence shown here is derived from an EMBL/GenBank/DDBJ whole genome shotgun (WGS) entry which is preliminary data.</text>
</comment>
<dbReference type="Proteomes" id="UP000824025">
    <property type="component" value="Unassembled WGS sequence"/>
</dbReference>
<reference evidence="3" key="1">
    <citation type="journal article" date="2021" name="PeerJ">
        <title>Extensive microbial diversity within the chicken gut microbiome revealed by metagenomics and culture.</title>
        <authorList>
            <person name="Gilroy R."/>
            <person name="Ravi A."/>
            <person name="Getino M."/>
            <person name="Pursley I."/>
            <person name="Horton D.L."/>
            <person name="Alikhan N.F."/>
            <person name="Baker D."/>
            <person name="Gharbi K."/>
            <person name="Hall N."/>
            <person name="Watson M."/>
            <person name="Adriaenssens E.M."/>
            <person name="Foster-Nyarko E."/>
            <person name="Jarju S."/>
            <person name="Secka A."/>
            <person name="Antonio M."/>
            <person name="Oren A."/>
            <person name="Chaudhuri R.R."/>
            <person name="La Ragione R."/>
            <person name="Hildebrand F."/>
            <person name="Pallen M.J."/>
        </authorList>
    </citation>
    <scope>NUCLEOTIDE SEQUENCE</scope>
    <source>
        <strain evidence="3">CHK192-19661</strain>
    </source>
</reference>
<dbReference type="EMBL" id="DXCF01000016">
    <property type="protein sequence ID" value="HIZ09448.1"/>
    <property type="molecule type" value="Genomic_DNA"/>
</dbReference>
<feature type="transmembrane region" description="Helical" evidence="1">
    <location>
        <begin position="235"/>
        <end position="259"/>
    </location>
</feature>
<feature type="transmembrane region" description="Helical" evidence="1">
    <location>
        <begin position="204"/>
        <end position="223"/>
    </location>
</feature>
<dbReference type="GO" id="GO:0008237">
    <property type="term" value="F:metallopeptidase activity"/>
    <property type="evidence" value="ECO:0007669"/>
    <property type="project" value="UniProtKB-KW"/>
</dbReference>
<keyword evidence="3" id="KW-0645">Protease</keyword>
<accession>A0A9D2IIC8</accession>
<dbReference type="GO" id="GO:0080120">
    <property type="term" value="P:CAAX-box protein maturation"/>
    <property type="evidence" value="ECO:0007669"/>
    <property type="project" value="UniProtKB-ARBA"/>
</dbReference>
<reference evidence="3" key="2">
    <citation type="submission" date="2021-04" db="EMBL/GenBank/DDBJ databases">
        <authorList>
            <person name="Gilroy R."/>
        </authorList>
    </citation>
    <scope>NUCLEOTIDE SEQUENCE</scope>
    <source>
        <strain evidence="3">CHK192-19661</strain>
    </source>
</reference>
<dbReference type="AlphaFoldDB" id="A0A9D2IIC8"/>
<name>A0A9D2IIC8_9FIRM</name>
<sequence length="290" mass="30233">MKRRMLYMRSTPGQSAAILYLLAAGLALLPTQWLGGLFTQNEQIAQSLGLGIVRLVSCAVLLVLAFHMGIRGVWAPSGGKALLFALPALAVAVNNLPVVALAQGTAGVTGAAGAIAAFALECAGVALFEETAFRGIVFPFVLGKTGTGRKGRFRAVVISAALFGALHLVNIIGNWGAAGAVLLQVGYSFLIGSMLAVCTFRGAGVWACALVHAAFNFCGSLIYDGRGFGGFSQVWCWQEIVLTAVVGVCAAAYFVWLLLKSPSAAADRFAVFPPQKGEEATPAPPEEKQE</sequence>
<evidence type="ECO:0000313" key="4">
    <source>
        <dbReference type="Proteomes" id="UP000824025"/>
    </source>
</evidence>
<feature type="transmembrane region" description="Helical" evidence="1">
    <location>
        <begin position="108"/>
        <end position="128"/>
    </location>
</feature>
<keyword evidence="1" id="KW-1133">Transmembrane helix</keyword>
<dbReference type="GO" id="GO:0004175">
    <property type="term" value="F:endopeptidase activity"/>
    <property type="evidence" value="ECO:0007669"/>
    <property type="project" value="UniProtKB-ARBA"/>
</dbReference>
<feature type="transmembrane region" description="Helical" evidence="1">
    <location>
        <begin position="44"/>
        <end position="69"/>
    </location>
</feature>
<feature type="transmembrane region" description="Helical" evidence="1">
    <location>
        <begin position="81"/>
        <end position="102"/>
    </location>
</feature>
<feature type="transmembrane region" description="Helical" evidence="1">
    <location>
        <begin position="153"/>
        <end position="172"/>
    </location>
</feature>
<gene>
    <name evidence="3" type="ORF">H9726_03060</name>
</gene>
<dbReference type="InterPro" id="IPR003675">
    <property type="entry name" value="Rce1/LyrA-like_dom"/>
</dbReference>
<keyword evidence="3" id="KW-0378">Hydrolase</keyword>
<feature type="transmembrane region" description="Helical" evidence="1">
    <location>
        <begin position="178"/>
        <end position="197"/>
    </location>
</feature>
<evidence type="ECO:0000313" key="3">
    <source>
        <dbReference type="EMBL" id="HIZ09448.1"/>
    </source>
</evidence>
<evidence type="ECO:0000259" key="2">
    <source>
        <dbReference type="Pfam" id="PF02517"/>
    </source>
</evidence>
<organism evidence="3 4">
    <name type="scientific">Candidatus Borkfalkia avicola</name>
    <dbReference type="NCBI Taxonomy" id="2838503"/>
    <lineage>
        <taxon>Bacteria</taxon>
        <taxon>Bacillati</taxon>
        <taxon>Bacillota</taxon>
        <taxon>Clostridia</taxon>
        <taxon>Christensenellales</taxon>
        <taxon>Christensenellaceae</taxon>
        <taxon>Candidatus Borkfalkia</taxon>
    </lineage>
</organism>
<keyword evidence="1" id="KW-0812">Transmembrane</keyword>
<evidence type="ECO:0000256" key="1">
    <source>
        <dbReference type="SAM" id="Phobius"/>
    </source>
</evidence>
<proteinExistence type="predicted"/>
<keyword evidence="3" id="KW-0482">Metalloprotease</keyword>
<dbReference type="Pfam" id="PF02517">
    <property type="entry name" value="Rce1-like"/>
    <property type="match status" value="1"/>
</dbReference>